<comment type="caution">
    <text evidence="2">The sequence shown here is derived from an EMBL/GenBank/DDBJ whole genome shotgun (WGS) entry which is preliminary data.</text>
</comment>
<evidence type="ECO:0000313" key="3">
    <source>
        <dbReference type="Proteomes" id="UP001558652"/>
    </source>
</evidence>
<evidence type="ECO:0000313" key="2">
    <source>
        <dbReference type="EMBL" id="KAL1115709.1"/>
    </source>
</evidence>
<dbReference type="EMBL" id="JBFDAA010000019">
    <property type="protein sequence ID" value="KAL1115709.1"/>
    <property type="molecule type" value="Genomic_DNA"/>
</dbReference>
<accession>A0ABD0YIH9</accession>
<reference evidence="2 3" key="1">
    <citation type="submission" date="2024-07" db="EMBL/GenBank/DDBJ databases">
        <title>Chromosome-level genome assembly of the water stick insect Ranatra chinensis (Heteroptera: Nepidae).</title>
        <authorList>
            <person name="Liu X."/>
        </authorList>
    </citation>
    <scope>NUCLEOTIDE SEQUENCE [LARGE SCALE GENOMIC DNA]</scope>
    <source>
        <strain evidence="2">Cailab_2021Rc</strain>
        <tissue evidence="2">Muscle</tissue>
    </source>
</reference>
<dbReference type="AlphaFoldDB" id="A0ABD0YIH9"/>
<keyword evidence="3" id="KW-1185">Reference proteome</keyword>
<proteinExistence type="predicted"/>
<dbReference type="Proteomes" id="UP001558652">
    <property type="component" value="Unassembled WGS sequence"/>
</dbReference>
<organism evidence="2 3">
    <name type="scientific">Ranatra chinensis</name>
    <dbReference type="NCBI Taxonomy" id="642074"/>
    <lineage>
        <taxon>Eukaryota</taxon>
        <taxon>Metazoa</taxon>
        <taxon>Ecdysozoa</taxon>
        <taxon>Arthropoda</taxon>
        <taxon>Hexapoda</taxon>
        <taxon>Insecta</taxon>
        <taxon>Pterygota</taxon>
        <taxon>Neoptera</taxon>
        <taxon>Paraneoptera</taxon>
        <taxon>Hemiptera</taxon>
        <taxon>Heteroptera</taxon>
        <taxon>Panheteroptera</taxon>
        <taxon>Nepomorpha</taxon>
        <taxon>Nepidae</taxon>
        <taxon>Ranatrinae</taxon>
        <taxon>Ranatra</taxon>
    </lineage>
</organism>
<evidence type="ECO:0000256" key="1">
    <source>
        <dbReference type="SAM" id="MobiDB-lite"/>
    </source>
</evidence>
<feature type="region of interest" description="Disordered" evidence="1">
    <location>
        <begin position="37"/>
        <end position="63"/>
    </location>
</feature>
<gene>
    <name evidence="2" type="ORF">AAG570_005999</name>
</gene>
<protein>
    <submittedName>
        <fullName evidence="2">Uncharacterized protein</fullName>
    </submittedName>
</protein>
<name>A0ABD0YIH9_9HEMI</name>
<sequence>MTGWVITSEEMDQGCSGEWLVLVGSLTIDRPGGTSRIWAVPSAPSPQLGEGPPPNGSDLPPKQPSIVTRALVHRHWALTTPPSRARNGSAVLPPLLYLGPSRRCQDNVKMFCCDIKRH</sequence>